<dbReference type="InterPro" id="IPR018060">
    <property type="entry name" value="HTH_AraC"/>
</dbReference>
<dbReference type="InterPro" id="IPR050204">
    <property type="entry name" value="AraC_XylS_family_regulators"/>
</dbReference>
<dbReference type="SMART" id="SM00342">
    <property type="entry name" value="HTH_ARAC"/>
    <property type="match status" value="1"/>
</dbReference>
<dbReference type="AlphaFoldDB" id="A0A074M015"/>
<dbReference type="Pfam" id="PF12833">
    <property type="entry name" value="HTH_18"/>
    <property type="match status" value="1"/>
</dbReference>
<feature type="domain" description="HTH araC/xylS-type" evidence="4">
    <location>
        <begin position="136"/>
        <end position="235"/>
    </location>
</feature>
<dbReference type="GO" id="GO:0003700">
    <property type="term" value="F:DNA-binding transcription factor activity"/>
    <property type="evidence" value="ECO:0007669"/>
    <property type="project" value="InterPro"/>
</dbReference>
<keyword evidence="3" id="KW-0804">Transcription</keyword>
<protein>
    <recommendedName>
        <fullName evidence="4">HTH araC/xylS-type domain-containing protein</fullName>
    </recommendedName>
</protein>
<reference evidence="5 6" key="1">
    <citation type="submission" date="2014-04" db="EMBL/GenBank/DDBJ databases">
        <title>A comprehensive comparison of genomes of Erythrobacter spp. strains.</title>
        <authorList>
            <person name="Zheng Q."/>
        </authorList>
    </citation>
    <scope>NUCLEOTIDE SEQUENCE [LARGE SCALE GENOMIC DNA]</scope>
    <source>
        <strain evidence="5 6">DSM 6997</strain>
    </source>
</reference>
<name>A0A074M015_ERYLO</name>
<keyword evidence="6" id="KW-1185">Reference proteome</keyword>
<dbReference type="Gene3D" id="1.10.10.60">
    <property type="entry name" value="Homeodomain-like"/>
    <property type="match status" value="1"/>
</dbReference>
<comment type="caution">
    <text evidence="5">The sequence shown here is derived from an EMBL/GenBank/DDBJ whole genome shotgun (WGS) entry which is preliminary data.</text>
</comment>
<gene>
    <name evidence="5" type="ORF">EH31_06340</name>
</gene>
<evidence type="ECO:0000313" key="5">
    <source>
        <dbReference type="EMBL" id="KEO87771.1"/>
    </source>
</evidence>
<dbReference type="PROSITE" id="PS01124">
    <property type="entry name" value="HTH_ARAC_FAMILY_2"/>
    <property type="match status" value="1"/>
</dbReference>
<proteinExistence type="predicted"/>
<sequence>MKLDVADGGEVHDYLQPEWANLRFFAGSTPKSHISGQKLSGARFVATGPSSVANRFSIGTSRIWGIGILPLGWARLIDAEACNYSNTLFDGAQDEVFAKFDGLSDVLCNPDADVEEQLTAIRQTMESMMRPSRDEDKIVRIHDALVNGDHLAVARLADACAMSVRTLERVCRRYFGFTPKRLMRRQRFTRSLTSYMLHRGALWTEAMDEEYHDQAQFTREFTEFMTMTPSKYARLEHPIMTSFMEARERVWGSAAQALDGPRQADDDLE</sequence>
<dbReference type="STRING" id="1044.EH31_06340"/>
<dbReference type="GO" id="GO:0043565">
    <property type="term" value="F:sequence-specific DNA binding"/>
    <property type="evidence" value="ECO:0007669"/>
    <property type="project" value="InterPro"/>
</dbReference>
<evidence type="ECO:0000259" key="4">
    <source>
        <dbReference type="PROSITE" id="PS01124"/>
    </source>
</evidence>
<accession>A0A074M015</accession>
<organism evidence="5 6">
    <name type="scientific">Erythrobacter longus</name>
    <dbReference type="NCBI Taxonomy" id="1044"/>
    <lineage>
        <taxon>Bacteria</taxon>
        <taxon>Pseudomonadati</taxon>
        <taxon>Pseudomonadota</taxon>
        <taxon>Alphaproteobacteria</taxon>
        <taxon>Sphingomonadales</taxon>
        <taxon>Erythrobacteraceae</taxon>
        <taxon>Erythrobacter/Porphyrobacter group</taxon>
        <taxon>Erythrobacter</taxon>
    </lineage>
</organism>
<evidence type="ECO:0000256" key="1">
    <source>
        <dbReference type="ARBA" id="ARBA00023015"/>
    </source>
</evidence>
<keyword evidence="2" id="KW-0238">DNA-binding</keyword>
<dbReference type="PANTHER" id="PTHR46796">
    <property type="entry name" value="HTH-TYPE TRANSCRIPTIONAL ACTIVATOR RHAS-RELATED"/>
    <property type="match status" value="1"/>
</dbReference>
<evidence type="ECO:0000256" key="2">
    <source>
        <dbReference type="ARBA" id="ARBA00023125"/>
    </source>
</evidence>
<evidence type="ECO:0000256" key="3">
    <source>
        <dbReference type="ARBA" id="ARBA00023163"/>
    </source>
</evidence>
<dbReference type="eggNOG" id="COG2207">
    <property type="taxonomic scope" value="Bacteria"/>
</dbReference>
<dbReference type="EMBL" id="JMIW01000010">
    <property type="protein sequence ID" value="KEO87771.1"/>
    <property type="molecule type" value="Genomic_DNA"/>
</dbReference>
<keyword evidence="1" id="KW-0805">Transcription regulation</keyword>
<evidence type="ECO:0000313" key="6">
    <source>
        <dbReference type="Proteomes" id="UP000027647"/>
    </source>
</evidence>
<dbReference type="Proteomes" id="UP000027647">
    <property type="component" value="Unassembled WGS sequence"/>
</dbReference>